<evidence type="ECO:0000256" key="13">
    <source>
        <dbReference type="ARBA" id="ARBA00023157"/>
    </source>
</evidence>
<dbReference type="InterPro" id="IPR011009">
    <property type="entry name" value="Kinase-like_dom_sf"/>
</dbReference>
<keyword evidence="5" id="KW-0812">Transmembrane</keyword>
<gene>
    <name evidence="21" type="ORF">EPI10_011745</name>
</gene>
<dbReference type="Pfam" id="PF07714">
    <property type="entry name" value="PK_Tyr_Ser-Thr"/>
    <property type="match status" value="1"/>
</dbReference>
<evidence type="ECO:0000256" key="15">
    <source>
        <dbReference type="ARBA" id="ARBA00023180"/>
    </source>
</evidence>
<feature type="chain" id="PRO_5022744688" description="non-specific serine/threonine protein kinase" evidence="18">
    <location>
        <begin position="19"/>
        <end position="680"/>
    </location>
</feature>
<dbReference type="InterPro" id="IPR038408">
    <property type="entry name" value="GNK2_sf"/>
</dbReference>
<evidence type="ECO:0000256" key="5">
    <source>
        <dbReference type="ARBA" id="ARBA00022692"/>
    </source>
</evidence>
<dbReference type="InterPro" id="IPR002902">
    <property type="entry name" value="GNK2"/>
</dbReference>
<dbReference type="Proteomes" id="UP000325315">
    <property type="component" value="Unassembled WGS sequence"/>
</dbReference>
<comment type="subcellular location">
    <subcellularLocation>
        <location evidence="1">Membrane</location>
        <topology evidence="1">Single-pass membrane protein</topology>
    </subcellularLocation>
</comment>
<dbReference type="InterPro" id="IPR008271">
    <property type="entry name" value="Ser/Thr_kinase_AS"/>
</dbReference>
<protein>
    <recommendedName>
        <fullName evidence="2">non-specific serine/threonine protein kinase</fullName>
        <ecNumber evidence="2">2.7.11.1</ecNumber>
    </recommendedName>
</protein>
<evidence type="ECO:0000256" key="2">
    <source>
        <dbReference type="ARBA" id="ARBA00012513"/>
    </source>
</evidence>
<evidence type="ECO:0000256" key="18">
    <source>
        <dbReference type="SAM" id="SignalP"/>
    </source>
</evidence>
<comment type="catalytic activity">
    <reaction evidence="16">
        <text>L-threonyl-[protein] + ATP = O-phospho-L-threonyl-[protein] + ADP + H(+)</text>
        <dbReference type="Rhea" id="RHEA:46608"/>
        <dbReference type="Rhea" id="RHEA-COMP:11060"/>
        <dbReference type="Rhea" id="RHEA-COMP:11605"/>
        <dbReference type="ChEBI" id="CHEBI:15378"/>
        <dbReference type="ChEBI" id="CHEBI:30013"/>
        <dbReference type="ChEBI" id="CHEBI:30616"/>
        <dbReference type="ChEBI" id="CHEBI:61977"/>
        <dbReference type="ChEBI" id="CHEBI:456216"/>
        <dbReference type="EC" id="2.7.11.1"/>
    </reaction>
</comment>
<evidence type="ECO:0000256" key="8">
    <source>
        <dbReference type="ARBA" id="ARBA00022741"/>
    </source>
</evidence>
<proteinExistence type="predicted"/>
<dbReference type="CDD" id="cd23509">
    <property type="entry name" value="Gnk2-like"/>
    <property type="match status" value="2"/>
</dbReference>
<evidence type="ECO:0000259" key="19">
    <source>
        <dbReference type="PROSITE" id="PS50011"/>
    </source>
</evidence>
<evidence type="ECO:0000256" key="10">
    <source>
        <dbReference type="ARBA" id="ARBA00022840"/>
    </source>
</evidence>
<dbReference type="FunFam" id="3.30.430.20:FF:000007">
    <property type="entry name" value="Cysteine-rich receptor-like protein kinase 11"/>
    <property type="match status" value="1"/>
</dbReference>
<evidence type="ECO:0000256" key="17">
    <source>
        <dbReference type="ARBA" id="ARBA00048679"/>
    </source>
</evidence>
<keyword evidence="8" id="KW-0547">Nucleotide-binding</keyword>
<keyword evidence="9 21" id="KW-0418">Kinase</keyword>
<organism evidence="21 22">
    <name type="scientific">Gossypium australe</name>
    <dbReference type="NCBI Taxonomy" id="47621"/>
    <lineage>
        <taxon>Eukaryota</taxon>
        <taxon>Viridiplantae</taxon>
        <taxon>Streptophyta</taxon>
        <taxon>Embryophyta</taxon>
        <taxon>Tracheophyta</taxon>
        <taxon>Spermatophyta</taxon>
        <taxon>Magnoliopsida</taxon>
        <taxon>eudicotyledons</taxon>
        <taxon>Gunneridae</taxon>
        <taxon>Pentapetalae</taxon>
        <taxon>rosids</taxon>
        <taxon>malvids</taxon>
        <taxon>Malvales</taxon>
        <taxon>Malvaceae</taxon>
        <taxon>Malvoideae</taxon>
        <taxon>Gossypium</taxon>
    </lineage>
</organism>
<dbReference type="Gene3D" id="3.30.430.20">
    <property type="entry name" value="Gnk2 domain, C-X8-C-X2-C motif"/>
    <property type="match status" value="2"/>
</dbReference>
<keyword evidence="4" id="KW-0808">Transferase</keyword>
<feature type="domain" description="Gnk2-homologous" evidence="20">
    <location>
        <begin position="133"/>
        <end position="241"/>
    </location>
</feature>
<dbReference type="Pfam" id="PF01657">
    <property type="entry name" value="Stress-antifung"/>
    <property type="match status" value="2"/>
</dbReference>
<dbReference type="OrthoDB" id="4062651at2759"/>
<dbReference type="PANTHER" id="PTHR27002">
    <property type="entry name" value="RECEPTOR-LIKE SERINE/THREONINE-PROTEIN KINASE SD1-8"/>
    <property type="match status" value="1"/>
</dbReference>
<feature type="domain" description="Protein kinase" evidence="19">
    <location>
        <begin position="336"/>
        <end position="648"/>
    </location>
</feature>
<dbReference type="EC" id="2.7.11.1" evidence="2"/>
<dbReference type="PROSITE" id="PS50011">
    <property type="entry name" value="PROTEIN_KINASE_DOM"/>
    <property type="match status" value="1"/>
</dbReference>
<dbReference type="FunFam" id="3.30.200.20:FF:000195">
    <property type="entry name" value="G-type lectin S-receptor-like serine/threonine-protein kinase"/>
    <property type="match status" value="1"/>
</dbReference>
<dbReference type="AlphaFoldDB" id="A0A5B6W9P8"/>
<dbReference type="Gene3D" id="1.10.510.10">
    <property type="entry name" value="Transferase(Phosphotransferase) domain 1"/>
    <property type="match status" value="1"/>
</dbReference>
<dbReference type="GO" id="GO:0005886">
    <property type="term" value="C:plasma membrane"/>
    <property type="evidence" value="ECO:0007669"/>
    <property type="project" value="TreeGrafter"/>
</dbReference>
<keyword evidence="12" id="KW-0472">Membrane</keyword>
<evidence type="ECO:0000256" key="12">
    <source>
        <dbReference type="ARBA" id="ARBA00023136"/>
    </source>
</evidence>
<evidence type="ECO:0000256" key="1">
    <source>
        <dbReference type="ARBA" id="ARBA00004167"/>
    </source>
</evidence>
<dbReference type="Gene3D" id="3.30.200.20">
    <property type="entry name" value="Phosphorylase Kinase, domain 1"/>
    <property type="match status" value="1"/>
</dbReference>
<feature type="domain" description="Gnk2-homologous" evidence="20">
    <location>
        <begin position="22"/>
        <end position="127"/>
    </location>
</feature>
<evidence type="ECO:0000313" key="22">
    <source>
        <dbReference type="Proteomes" id="UP000325315"/>
    </source>
</evidence>
<keyword evidence="6 18" id="KW-0732">Signal</keyword>
<comment type="catalytic activity">
    <reaction evidence="17">
        <text>L-seryl-[protein] + ATP = O-phospho-L-seryl-[protein] + ADP + H(+)</text>
        <dbReference type="Rhea" id="RHEA:17989"/>
        <dbReference type="Rhea" id="RHEA-COMP:9863"/>
        <dbReference type="Rhea" id="RHEA-COMP:11604"/>
        <dbReference type="ChEBI" id="CHEBI:15378"/>
        <dbReference type="ChEBI" id="CHEBI:29999"/>
        <dbReference type="ChEBI" id="CHEBI:30616"/>
        <dbReference type="ChEBI" id="CHEBI:83421"/>
        <dbReference type="ChEBI" id="CHEBI:456216"/>
        <dbReference type="EC" id="2.7.11.1"/>
    </reaction>
</comment>
<dbReference type="SUPFAM" id="SSF56112">
    <property type="entry name" value="Protein kinase-like (PK-like)"/>
    <property type="match status" value="1"/>
</dbReference>
<dbReference type="InterPro" id="IPR001245">
    <property type="entry name" value="Ser-Thr/Tyr_kinase_cat_dom"/>
</dbReference>
<accession>A0A5B6W9P8</accession>
<dbReference type="EMBL" id="SMMG02000004">
    <property type="protein sequence ID" value="KAA3477887.1"/>
    <property type="molecule type" value="Genomic_DNA"/>
</dbReference>
<keyword evidence="11" id="KW-1133">Transmembrane helix</keyword>
<name>A0A5B6W9P8_9ROSI</name>
<dbReference type="FunFam" id="1.10.510.10:FF:000060">
    <property type="entry name" value="G-type lectin S-receptor-like serine/threonine-protein kinase"/>
    <property type="match status" value="1"/>
</dbReference>
<dbReference type="CDD" id="cd14066">
    <property type="entry name" value="STKc_IRAK"/>
    <property type="match status" value="1"/>
</dbReference>
<dbReference type="SMART" id="SM00220">
    <property type="entry name" value="S_TKc"/>
    <property type="match status" value="1"/>
</dbReference>
<evidence type="ECO:0000256" key="16">
    <source>
        <dbReference type="ARBA" id="ARBA00047899"/>
    </source>
</evidence>
<dbReference type="GO" id="GO:0004674">
    <property type="term" value="F:protein serine/threonine kinase activity"/>
    <property type="evidence" value="ECO:0007669"/>
    <property type="project" value="UniProtKB-KW"/>
</dbReference>
<keyword evidence="3" id="KW-0723">Serine/threonine-protein kinase</keyword>
<dbReference type="PANTHER" id="PTHR27002:SF814">
    <property type="entry name" value="CYSTEINE-RICH RECEPTOR-LIKE PROTEIN KINASE 10"/>
    <property type="match status" value="1"/>
</dbReference>
<evidence type="ECO:0000313" key="21">
    <source>
        <dbReference type="EMBL" id="KAA3477887.1"/>
    </source>
</evidence>
<dbReference type="PROSITE" id="PS00108">
    <property type="entry name" value="PROTEIN_KINASE_ST"/>
    <property type="match status" value="1"/>
</dbReference>
<dbReference type="PROSITE" id="PS51473">
    <property type="entry name" value="GNK2"/>
    <property type="match status" value="2"/>
</dbReference>
<sequence>MWVNVLVFLLTHLLTGMGIIFNQDYVCITESGSFTTNSTYGKNLDHILDSLPDNVSKSGGFFTATAGQDSSKAYALGLCSGDLNPHDCYGLVKSAVRDFRDKCPDQKEAISWSGDPACIVRYANRPFFGILELEPTTAGTITHDIVSNLPRFDTIWESLTDRLVRNASNGSSSHKYATGEAYFTVSQNINAQMQCTPDISQEECDSCLRAATSSFKECCHGKQGGYVQKPNCMFTFDLIPTITQDQKPEKNQNKSIWVPLGESLSAILGLALVSACGIFLWKRTNIQGDKEDSQEVQLLDLVIGSGNHENSSENVETSQEFPSIKLDILLAATTNFCDENKLGQGGFGPVYKGTLADGNEIAVKRLSRASSQGLLEFKNEVMLIAKLQHRNLVRLLGCCLAKNEKLLVYDFMPNRSLDMFLFGLSLKLLNNDIFLIHKPNEFKYLTNIFFLERLLDSSLATQLSWQKRFNIIKGTARGIMYLHEDSHLRVIHRDLKASNVLLDHEMNPKISDFGMAKIFCGDQNEANTNRVAGTYGYMAPEYAMEGVFSVKSDVFSFGVILLEIISGKKNNGFHLSELAWKLWSKGEGMKLIDEHFANSSVPTEVVKCIQIGLLCVQVDPANRPTMSTVVAMLGSETITLPLPVDPTFYVGHFVAEAIQLSFTDRIFSVNEVTISNISTR</sequence>
<keyword evidence="22" id="KW-1185">Reference proteome</keyword>
<evidence type="ECO:0000256" key="9">
    <source>
        <dbReference type="ARBA" id="ARBA00022777"/>
    </source>
</evidence>
<evidence type="ECO:0000259" key="20">
    <source>
        <dbReference type="PROSITE" id="PS51473"/>
    </source>
</evidence>
<evidence type="ECO:0000256" key="4">
    <source>
        <dbReference type="ARBA" id="ARBA00022679"/>
    </source>
</evidence>
<evidence type="ECO:0000256" key="3">
    <source>
        <dbReference type="ARBA" id="ARBA00022527"/>
    </source>
</evidence>
<keyword evidence="15" id="KW-0325">Glycoprotein</keyword>
<keyword evidence="14 21" id="KW-0675">Receptor</keyword>
<keyword evidence="13" id="KW-1015">Disulfide bond</keyword>
<dbReference type="GO" id="GO:0005524">
    <property type="term" value="F:ATP binding"/>
    <property type="evidence" value="ECO:0007669"/>
    <property type="project" value="UniProtKB-KW"/>
</dbReference>
<evidence type="ECO:0000256" key="6">
    <source>
        <dbReference type="ARBA" id="ARBA00022729"/>
    </source>
</evidence>
<evidence type="ECO:0000256" key="7">
    <source>
        <dbReference type="ARBA" id="ARBA00022737"/>
    </source>
</evidence>
<keyword evidence="7" id="KW-0677">Repeat</keyword>
<feature type="signal peptide" evidence="18">
    <location>
        <begin position="1"/>
        <end position="18"/>
    </location>
</feature>
<evidence type="ECO:0000256" key="14">
    <source>
        <dbReference type="ARBA" id="ARBA00023170"/>
    </source>
</evidence>
<evidence type="ECO:0000256" key="11">
    <source>
        <dbReference type="ARBA" id="ARBA00022989"/>
    </source>
</evidence>
<keyword evidence="10" id="KW-0067">ATP-binding</keyword>
<reference evidence="22" key="1">
    <citation type="journal article" date="2019" name="Plant Biotechnol. J.">
        <title>Genome sequencing of the Australian wild diploid species Gossypium australe highlights disease resistance and delayed gland morphogenesis.</title>
        <authorList>
            <person name="Cai Y."/>
            <person name="Cai X."/>
            <person name="Wang Q."/>
            <person name="Wang P."/>
            <person name="Zhang Y."/>
            <person name="Cai C."/>
            <person name="Xu Y."/>
            <person name="Wang K."/>
            <person name="Zhou Z."/>
            <person name="Wang C."/>
            <person name="Geng S."/>
            <person name="Li B."/>
            <person name="Dong Q."/>
            <person name="Hou Y."/>
            <person name="Wang H."/>
            <person name="Ai P."/>
            <person name="Liu Z."/>
            <person name="Yi F."/>
            <person name="Sun M."/>
            <person name="An G."/>
            <person name="Cheng J."/>
            <person name="Zhang Y."/>
            <person name="Shi Q."/>
            <person name="Xie Y."/>
            <person name="Shi X."/>
            <person name="Chang Y."/>
            <person name="Huang F."/>
            <person name="Chen Y."/>
            <person name="Hong S."/>
            <person name="Mi L."/>
            <person name="Sun Q."/>
            <person name="Zhang L."/>
            <person name="Zhou B."/>
            <person name="Peng R."/>
            <person name="Zhang X."/>
            <person name="Liu F."/>
        </authorList>
    </citation>
    <scope>NUCLEOTIDE SEQUENCE [LARGE SCALE GENOMIC DNA]</scope>
    <source>
        <strain evidence="22">cv. PA1801</strain>
    </source>
</reference>
<dbReference type="InterPro" id="IPR000719">
    <property type="entry name" value="Prot_kinase_dom"/>
</dbReference>
<comment type="caution">
    <text evidence="21">The sequence shown here is derived from an EMBL/GenBank/DDBJ whole genome shotgun (WGS) entry which is preliminary data.</text>
</comment>